<comment type="similarity">
    <text evidence="2">Belongs to the FPP/GGPP synthase family.</text>
</comment>
<comment type="cofactor">
    <cofactor evidence="1">
        <name>Mg(2+)</name>
        <dbReference type="ChEBI" id="CHEBI:18420"/>
    </cofactor>
</comment>
<evidence type="ECO:0000256" key="1">
    <source>
        <dbReference type="ARBA" id="ARBA00001946"/>
    </source>
</evidence>
<evidence type="ECO:0000256" key="2">
    <source>
        <dbReference type="ARBA" id="ARBA00006706"/>
    </source>
</evidence>
<name>I3TAG0_MEDTR</name>
<dbReference type="PANTHER" id="PTHR43281:SF24">
    <property type="entry name" value="OS07G0580900 PROTEIN"/>
    <property type="match status" value="1"/>
</dbReference>
<evidence type="ECO:0000256" key="4">
    <source>
        <dbReference type="ARBA" id="ARBA00022842"/>
    </source>
</evidence>
<reference evidence="5" key="1">
    <citation type="submission" date="2012-05" db="EMBL/GenBank/DDBJ databases">
        <authorList>
            <person name="Krishnakumar V."/>
            <person name="Cheung F."/>
            <person name="Xiao Y."/>
            <person name="Chan A."/>
            <person name="Moskal W.A."/>
            <person name="Town C.D."/>
        </authorList>
    </citation>
    <scope>NUCLEOTIDE SEQUENCE</scope>
</reference>
<dbReference type="Gene3D" id="1.10.600.10">
    <property type="entry name" value="Farnesyl Diphosphate Synthase"/>
    <property type="match status" value="1"/>
</dbReference>
<dbReference type="GO" id="GO:0046872">
    <property type="term" value="F:metal ion binding"/>
    <property type="evidence" value="ECO:0007669"/>
    <property type="project" value="UniProtKB-KW"/>
</dbReference>
<dbReference type="AlphaFoldDB" id="I3TAG0"/>
<dbReference type="GO" id="GO:0008299">
    <property type="term" value="P:isoprenoid biosynthetic process"/>
    <property type="evidence" value="ECO:0007669"/>
    <property type="project" value="InterPro"/>
</dbReference>
<dbReference type="Pfam" id="PF00348">
    <property type="entry name" value="polyprenyl_synt"/>
    <property type="match status" value="1"/>
</dbReference>
<dbReference type="InterPro" id="IPR008949">
    <property type="entry name" value="Isoprenoid_synthase_dom_sf"/>
</dbReference>
<evidence type="ECO:0008006" key="6">
    <source>
        <dbReference type="Google" id="ProtNLM"/>
    </source>
</evidence>
<keyword evidence="3" id="KW-0479">Metal-binding</keyword>
<dbReference type="PROSITE" id="PS00723">
    <property type="entry name" value="POLYPRENYL_SYNTHASE_1"/>
    <property type="match status" value="1"/>
</dbReference>
<accession>I3TAG0</accession>
<dbReference type="EMBL" id="BT149708">
    <property type="protein sequence ID" value="AFK49502.1"/>
    <property type="molecule type" value="mRNA"/>
</dbReference>
<dbReference type="PANTHER" id="PTHR43281">
    <property type="entry name" value="FARNESYL DIPHOSPHATE SYNTHASE"/>
    <property type="match status" value="1"/>
</dbReference>
<organism evidence="5">
    <name type="scientific">Medicago truncatula</name>
    <name type="common">Barrel medic</name>
    <name type="synonym">Medicago tribuloides</name>
    <dbReference type="NCBI Taxonomy" id="3880"/>
    <lineage>
        <taxon>Eukaryota</taxon>
        <taxon>Viridiplantae</taxon>
        <taxon>Streptophyta</taxon>
        <taxon>Embryophyta</taxon>
        <taxon>Tracheophyta</taxon>
        <taxon>Spermatophyta</taxon>
        <taxon>Magnoliopsida</taxon>
        <taxon>eudicotyledons</taxon>
        <taxon>Gunneridae</taxon>
        <taxon>Pentapetalae</taxon>
        <taxon>rosids</taxon>
        <taxon>fabids</taxon>
        <taxon>Fabales</taxon>
        <taxon>Fabaceae</taxon>
        <taxon>Papilionoideae</taxon>
        <taxon>50 kb inversion clade</taxon>
        <taxon>NPAAA clade</taxon>
        <taxon>Hologalegina</taxon>
        <taxon>IRL clade</taxon>
        <taxon>Trifolieae</taxon>
        <taxon>Medicago</taxon>
    </lineage>
</organism>
<dbReference type="GO" id="GO:0005737">
    <property type="term" value="C:cytoplasm"/>
    <property type="evidence" value="ECO:0007669"/>
    <property type="project" value="UniProtKB-ARBA"/>
</dbReference>
<proteinExistence type="evidence at transcript level"/>
<evidence type="ECO:0000256" key="3">
    <source>
        <dbReference type="ARBA" id="ARBA00022723"/>
    </source>
</evidence>
<keyword evidence="4" id="KW-0460">Magnesium</keyword>
<protein>
    <recommendedName>
        <fullName evidence="6">Geranylgeranyl diphosphate synthase</fullName>
    </recommendedName>
</protein>
<dbReference type="ExpressionAtlas" id="I3TAG0">
    <property type="expression patterns" value="differential"/>
</dbReference>
<evidence type="ECO:0000313" key="5">
    <source>
        <dbReference type="EMBL" id="AFK49502.1"/>
    </source>
</evidence>
<sequence length="235" mass="25718">MSAVNLNTWTHSNFMCNQVTTTATTRSRSRIPSFYFTKIPISVSPIKPSKPNSSSFSFSVSSLLTKQEPIEAEEQNPIFNFKSYMIEKATRVNKALDDAVSLREPLKVHEAMRYSLLAGGKRVRPVLCLAARELVGGTEPMAMPAACAVEMIHTMSLIHDDLPCMDNDDLRRGKPTNHKVFGEDVAVLAGDALLAFAFEHIAVSTVDVSPARIVRAIGELAKSIGSERTRCGTSC</sequence>
<dbReference type="InterPro" id="IPR033749">
    <property type="entry name" value="Polyprenyl_synt_CS"/>
</dbReference>
<dbReference type="SUPFAM" id="SSF48576">
    <property type="entry name" value="Terpenoid synthases"/>
    <property type="match status" value="1"/>
</dbReference>
<dbReference type="GO" id="GO:0004659">
    <property type="term" value="F:prenyltransferase activity"/>
    <property type="evidence" value="ECO:0007669"/>
    <property type="project" value="InterPro"/>
</dbReference>
<dbReference type="InterPro" id="IPR000092">
    <property type="entry name" value="Polyprenyl_synt"/>
</dbReference>